<name>B1BP21_CLOPF</name>
<protein>
    <recommendedName>
        <fullName evidence="1">HTH cro/C1-type domain-containing protein</fullName>
    </recommendedName>
</protein>
<sequence>MGFNNKLKELRKEKNISQEKLAKELNISRQAISRLYIFD</sequence>
<dbReference type="RefSeq" id="WP_003461593.1">
    <property type="nucleotide sequence ID" value="NZ_ABDW01000002.1"/>
</dbReference>
<dbReference type="SUPFAM" id="SSF47413">
    <property type="entry name" value="lambda repressor-like DNA-binding domains"/>
    <property type="match status" value="1"/>
</dbReference>
<dbReference type="CDD" id="cd00093">
    <property type="entry name" value="HTH_XRE"/>
    <property type="match status" value="1"/>
</dbReference>
<dbReference type="Proteomes" id="UP000005337">
    <property type="component" value="Unassembled WGS sequence"/>
</dbReference>
<dbReference type="InterPro" id="IPR001387">
    <property type="entry name" value="Cro/C1-type_HTH"/>
</dbReference>
<proteinExistence type="predicted"/>
<evidence type="ECO:0000313" key="2">
    <source>
        <dbReference type="EMBL" id="EDT16515.1"/>
    </source>
</evidence>
<dbReference type="Pfam" id="PF01381">
    <property type="entry name" value="HTH_3"/>
    <property type="match status" value="1"/>
</dbReference>
<feature type="domain" description="HTH cro/C1-type" evidence="1">
    <location>
        <begin position="7"/>
        <end position="35"/>
    </location>
</feature>
<organism evidence="2 3">
    <name type="scientific">Clostridium perfringens E str. JGS1987</name>
    <dbReference type="NCBI Taxonomy" id="451755"/>
    <lineage>
        <taxon>Bacteria</taxon>
        <taxon>Bacillati</taxon>
        <taxon>Bacillota</taxon>
        <taxon>Clostridia</taxon>
        <taxon>Eubacteriales</taxon>
        <taxon>Clostridiaceae</taxon>
        <taxon>Clostridium</taxon>
    </lineage>
</organism>
<dbReference type="AlphaFoldDB" id="B1BP21"/>
<reference evidence="2 3" key="1">
    <citation type="submission" date="2007-07" db="EMBL/GenBank/DDBJ databases">
        <title>Annotation of Clostridium perfringens E str. JGS1987.</title>
        <authorList>
            <person name="Paulsen I."/>
            <person name="Sebastian Y."/>
        </authorList>
    </citation>
    <scope>NUCLEOTIDE SEQUENCE [LARGE SCALE GENOMIC DNA]</scope>
    <source>
        <strain evidence="3">E str. JGS1987</strain>
    </source>
</reference>
<comment type="caution">
    <text evidence="2">The sequence shown here is derived from an EMBL/GenBank/DDBJ whole genome shotgun (WGS) entry which is preliminary data.</text>
</comment>
<accession>B1BP21</accession>
<dbReference type="GO" id="GO:0003677">
    <property type="term" value="F:DNA binding"/>
    <property type="evidence" value="ECO:0007669"/>
    <property type="project" value="InterPro"/>
</dbReference>
<dbReference type="InterPro" id="IPR010982">
    <property type="entry name" value="Lambda_DNA-bd_dom_sf"/>
</dbReference>
<gene>
    <name evidence="2" type="ORF">AC3_0932</name>
</gene>
<evidence type="ECO:0000313" key="3">
    <source>
        <dbReference type="Proteomes" id="UP000005337"/>
    </source>
</evidence>
<dbReference type="Gene3D" id="1.10.260.40">
    <property type="entry name" value="lambda repressor-like DNA-binding domains"/>
    <property type="match status" value="1"/>
</dbReference>
<evidence type="ECO:0000259" key="1">
    <source>
        <dbReference type="PROSITE" id="PS50943"/>
    </source>
</evidence>
<dbReference type="EMBL" id="ABDW01000002">
    <property type="protein sequence ID" value="EDT16515.1"/>
    <property type="molecule type" value="Genomic_DNA"/>
</dbReference>
<dbReference type="PROSITE" id="PS50943">
    <property type="entry name" value="HTH_CROC1"/>
    <property type="match status" value="1"/>
</dbReference>